<proteinExistence type="predicted"/>
<evidence type="ECO:0000313" key="1">
    <source>
        <dbReference type="EMBL" id="MED6127990.1"/>
    </source>
</evidence>
<protein>
    <submittedName>
        <fullName evidence="1">Uncharacterized protein</fullName>
    </submittedName>
</protein>
<accession>A0ABU6RVD7</accession>
<name>A0ABU6RVD7_9FABA</name>
<keyword evidence="2" id="KW-1185">Reference proteome</keyword>
<gene>
    <name evidence="1" type="ORF">PIB30_093347</name>
</gene>
<comment type="caution">
    <text evidence="1">The sequence shown here is derived from an EMBL/GenBank/DDBJ whole genome shotgun (WGS) entry which is preliminary data.</text>
</comment>
<dbReference type="Proteomes" id="UP001341840">
    <property type="component" value="Unassembled WGS sequence"/>
</dbReference>
<evidence type="ECO:0000313" key="2">
    <source>
        <dbReference type="Proteomes" id="UP001341840"/>
    </source>
</evidence>
<reference evidence="1 2" key="1">
    <citation type="journal article" date="2023" name="Plants (Basel)">
        <title>Bridging the Gap: Combining Genomics and Transcriptomics Approaches to Understand Stylosanthes scabra, an Orphan Legume from the Brazilian Caatinga.</title>
        <authorList>
            <person name="Ferreira-Neto J.R.C."/>
            <person name="da Silva M.D."/>
            <person name="Binneck E."/>
            <person name="de Melo N.F."/>
            <person name="da Silva R.H."/>
            <person name="de Melo A.L.T.M."/>
            <person name="Pandolfi V."/>
            <person name="Bustamante F.O."/>
            <person name="Brasileiro-Vidal A.C."/>
            <person name="Benko-Iseppon A.M."/>
        </authorList>
    </citation>
    <scope>NUCLEOTIDE SEQUENCE [LARGE SCALE GENOMIC DNA]</scope>
    <source>
        <tissue evidence="1">Leaves</tissue>
    </source>
</reference>
<sequence length="60" mass="7114">MGRLGRTRFIPWERVGLRPASETDTKVTGSSPSLQDLRRECGKHRRGWYRSLRYCRNIHL</sequence>
<organism evidence="1 2">
    <name type="scientific">Stylosanthes scabra</name>
    <dbReference type="NCBI Taxonomy" id="79078"/>
    <lineage>
        <taxon>Eukaryota</taxon>
        <taxon>Viridiplantae</taxon>
        <taxon>Streptophyta</taxon>
        <taxon>Embryophyta</taxon>
        <taxon>Tracheophyta</taxon>
        <taxon>Spermatophyta</taxon>
        <taxon>Magnoliopsida</taxon>
        <taxon>eudicotyledons</taxon>
        <taxon>Gunneridae</taxon>
        <taxon>Pentapetalae</taxon>
        <taxon>rosids</taxon>
        <taxon>fabids</taxon>
        <taxon>Fabales</taxon>
        <taxon>Fabaceae</taxon>
        <taxon>Papilionoideae</taxon>
        <taxon>50 kb inversion clade</taxon>
        <taxon>dalbergioids sensu lato</taxon>
        <taxon>Dalbergieae</taxon>
        <taxon>Pterocarpus clade</taxon>
        <taxon>Stylosanthes</taxon>
    </lineage>
</organism>
<dbReference type="EMBL" id="JASCZI010032194">
    <property type="protein sequence ID" value="MED6127990.1"/>
    <property type="molecule type" value="Genomic_DNA"/>
</dbReference>